<evidence type="ECO:0000313" key="2">
    <source>
        <dbReference type="EMBL" id="SVA46698.1"/>
    </source>
</evidence>
<feature type="domain" description="Lon N-terminal" evidence="1">
    <location>
        <begin position="8"/>
        <end position="198"/>
    </location>
</feature>
<dbReference type="PANTHER" id="PTHR46732:SF8">
    <property type="entry name" value="ATP-DEPENDENT PROTEASE LA (LON) DOMAIN PROTEIN"/>
    <property type="match status" value="1"/>
</dbReference>
<name>A0A381W3Y9_9ZZZZ</name>
<dbReference type="EMBL" id="UINC01010505">
    <property type="protein sequence ID" value="SVA46698.1"/>
    <property type="molecule type" value="Genomic_DNA"/>
</dbReference>
<dbReference type="InterPro" id="IPR003111">
    <property type="entry name" value="Lon_prtase_N"/>
</dbReference>
<dbReference type="InterPro" id="IPR015947">
    <property type="entry name" value="PUA-like_sf"/>
</dbReference>
<dbReference type="PROSITE" id="PS51787">
    <property type="entry name" value="LON_N"/>
    <property type="match status" value="1"/>
</dbReference>
<evidence type="ECO:0000259" key="1">
    <source>
        <dbReference type="PROSITE" id="PS51787"/>
    </source>
</evidence>
<gene>
    <name evidence="2" type="ORF">METZ01_LOCUS99552</name>
</gene>
<dbReference type="InterPro" id="IPR046336">
    <property type="entry name" value="Lon_prtase_N_sf"/>
</dbReference>
<dbReference type="Pfam" id="PF02190">
    <property type="entry name" value="LON_substr_bdg"/>
    <property type="match status" value="1"/>
</dbReference>
<protein>
    <recommendedName>
        <fullName evidence="1">Lon N-terminal domain-containing protein</fullName>
    </recommendedName>
</protein>
<organism evidence="2">
    <name type="scientific">marine metagenome</name>
    <dbReference type="NCBI Taxonomy" id="408172"/>
    <lineage>
        <taxon>unclassified sequences</taxon>
        <taxon>metagenomes</taxon>
        <taxon>ecological metagenomes</taxon>
    </lineage>
</organism>
<dbReference type="Gene3D" id="1.20.58.1480">
    <property type="match status" value="1"/>
</dbReference>
<dbReference type="PANTHER" id="PTHR46732">
    <property type="entry name" value="ATP-DEPENDENT PROTEASE LA (LON) DOMAIN PROTEIN"/>
    <property type="match status" value="1"/>
</dbReference>
<reference evidence="2" key="1">
    <citation type="submission" date="2018-05" db="EMBL/GenBank/DDBJ databases">
        <authorList>
            <person name="Lanie J.A."/>
            <person name="Ng W.-L."/>
            <person name="Kazmierczak K.M."/>
            <person name="Andrzejewski T.M."/>
            <person name="Davidsen T.M."/>
            <person name="Wayne K.J."/>
            <person name="Tettelin H."/>
            <person name="Glass J.I."/>
            <person name="Rusch D."/>
            <person name="Podicherti R."/>
            <person name="Tsui H.-C.T."/>
            <person name="Winkler M.E."/>
        </authorList>
    </citation>
    <scope>NUCLEOTIDE SEQUENCE</scope>
</reference>
<dbReference type="Gene3D" id="2.30.130.40">
    <property type="entry name" value="LON domain-like"/>
    <property type="match status" value="1"/>
</dbReference>
<proteinExistence type="predicted"/>
<dbReference type="SMART" id="SM00464">
    <property type="entry name" value="LON"/>
    <property type="match status" value="1"/>
</dbReference>
<dbReference type="AlphaFoldDB" id="A0A381W3Y9"/>
<sequence>MTSEPRRLPLFPLHTVLFPGATIPLQVFEERYKEMMKVCLESDGRFGVVLIKDGQEVGGSAIPHDIGTIAKVLTVSESSMDRLYITAIGEERFQILEIVEDKPFITALVVADEKSQKHEVSIRELDLAKETVSKHVSYLLSMRGGWMNNTYAPSDPLTLSYFLAQILQVDMNERQRLLAMDSCEGRLTTCRAHIDKESSKIALRASIELSLKFSRQ</sequence>
<dbReference type="SUPFAM" id="SSF88697">
    <property type="entry name" value="PUA domain-like"/>
    <property type="match status" value="1"/>
</dbReference>
<accession>A0A381W3Y9</accession>